<dbReference type="Gene3D" id="3.40.50.300">
    <property type="entry name" value="P-loop containing nucleotide triphosphate hydrolases"/>
    <property type="match status" value="1"/>
</dbReference>
<keyword evidence="3" id="KW-0698">rRNA processing</keyword>
<dbReference type="InterPro" id="IPR032319">
    <property type="entry name" value="CLP1_P"/>
</dbReference>
<dbReference type="GO" id="GO:0005730">
    <property type="term" value="C:nucleolus"/>
    <property type="evidence" value="ECO:0007669"/>
    <property type="project" value="UniProtKB-SubCell"/>
</dbReference>
<dbReference type="EMBL" id="OU898281">
    <property type="protein sequence ID" value="CAG9836951.1"/>
    <property type="molecule type" value="Genomic_DNA"/>
</dbReference>
<comment type="similarity">
    <text evidence="2">Belongs to the Clp1 family. NOL9/GRC3 subfamily.</text>
</comment>
<dbReference type="Pfam" id="PF24419">
    <property type="entry name" value="Cupin_NOL9"/>
    <property type="match status" value="1"/>
</dbReference>
<evidence type="ECO:0000256" key="5">
    <source>
        <dbReference type="ARBA" id="ARBA00022741"/>
    </source>
</evidence>
<keyword evidence="8" id="KW-0539">Nucleus</keyword>
<feature type="compositionally biased region" description="Basic and acidic residues" evidence="10">
    <location>
        <begin position="138"/>
        <end position="147"/>
    </location>
</feature>
<feature type="domain" description="NOL9 N-terminal" evidence="12">
    <location>
        <begin position="281"/>
        <end position="401"/>
    </location>
</feature>
<keyword evidence="6" id="KW-0418">Kinase</keyword>
<protein>
    <recommendedName>
        <fullName evidence="9">Polynucleotide 5'-hydroxyl-kinase NOL9</fullName>
    </recommendedName>
</protein>
<dbReference type="AlphaFoldDB" id="A0A9N9T234"/>
<dbReference type="Pfam" id="PF16575">
    <property type="entry name" value="CLP1_P"/>
    <property type="match status" value="1"/>
</dbReference>
<dbReference type="PANTHER" id="PTHR12755:SF3">
    <property type="entry name" value="POLYNUCLEOTIDE 5'-HYDROXYL-KINASE NOL9"/>
    <property type="match status" value="1"/>
</dbReference>
<keyword evidence="15" id="KW-1185">Reference proteome</keyword>
<name>A0A9N9T234_DIABA</name>
<dbReference type="Proteomes" id="UP001153709">
    <property type="component" value="Chromosome 6"/>
</dbReference>
<dbReference type="GO" id="GO:0005524">
    <property type="term" value="F:ATP binding"/>
    <property type="evidence" value="ECO:0007669"/>
    <property type="project" value="UniProtKB-KW"/>
</dbReference>
<dbReference type="PANTHER" id="PTHR12755">
    <property type="entry name" value="CLEAVAGE/POLYADENYLATION FACTOR IA SUBUNIT CLP1P"/>
    <property type="match status" value="1"/>
</dbReference>
<evidence type="ECO:0000313" key="14">
    <source>
        <dbReference type="EMBL" id="CAG9836951.1"/>
    </source>
</evidence>
<gene>
    <name evidence="14" type="ORF">DIABBA_LOCUS9984</name>
</gene>
<evidence type="ECO:0000256" key="1">
    <source>
        <dbReference type="ARBA" id="ARBA00004604"/>
    </source>
</evidence>
<feature type="region of interest" description="Disordered" evidence="10">
    <location>
        <begin position="111"/>
        <end position="149"/>
    </location>
</feature>
<dbReference type="InterPro" id="IPR057573">
    <property type="entry name" value="NOL9_N"/>
</dbReference>
<evidence type="ECO:0000256" key="7">
    <source>
        <dbReference type="ARBA" id="ARBA00022840"/>
    </source>
</evidence>
<evidence type="ECO:0000256" key="2">
    <source>
        <dbReference type="ARBA" id="ARBA00011003"/>
    </source>
</evidence>
<dbReference type="InterPro" id="IPR027417">
    <property type="entry name" value="P-loop_NTPase"/>
</dbReference>
<reference evidence="14" key="1">
    <citation type="submission" date="2022-01" db="EMBL/GenBank/DDBJ databases">
        <authorList>
            <person name="King R."/>
        </authorList>
    </citation>
    <scope>NUCLEOTIDE SEQUENCE</scope>
</reference>
<evidence type="ECO:0000259" key="11">
    <source>
        <dbReference type="Pfam" id="PF16575"/>
    </source>
</evidence>
<feature type="region of interest" description="Disordered" evidence="10">
    <location>
        <begin position="181"/>
        <end position="200"/>
    </location>
</feature>
<evidence type="ECO:0000256" key="10">
    <source>
        <dbReference type="SAM" id="MobiDB-lite"/>
    </source>
</evidence>
<dbReference type="InterPro" id="IPR057570">
    <property type="entry name" value="NOL9_C"/>
</dbReference>
<dbReference type="InterPro" id="IPR045116">
    <property type="entry name" value="Clp1/Grc3"/>
</dbReference>
<sequence length="778" mass="88338">MDNILEKIKKKTMKSTAKPDDLNISKKKKEETYSLKAFGKSCEPLADFNITKPYIGIEYEFQRKPMKNVKITSCTVSDLYPGNDKSTNQSSMGVSVETITHLVPRRQECIEEKKNKNQVKEKLQNHTEKQRKKKNKVKNKDDKKSQAVEEELQATATKQIKIYNESLDEVLQAIAQKCKQSKEKQTKIQNGSGLREESPCRIDPKINTNTKCKEVKIHKENVDKEKVTPAISQKLPKAKEKQTQKNKTKVQKGELREESPCRLDPIIDTNNKCKFELFLWEGNQRLVVLKENETLICYGYCSIKVMYGKLAILGSILDKRSKMVDIYSPRGSSLLALKNVTDEKESPRNWASLKEHDVLKQTSLNKKDVVFIVSSGTENDKIKFLKQYTSEQIFPKITNLNVPQVTFYNDGKFNSIAIHPEWGRIINMVDESSKMLIVGGGGVGKSTFVRYSINRLLSKFPKVRVIDLDPGQSEFTVPGCISVLEVSEPVFGPSYTHLRKVKRSLLTNIDTGHAVNRYLNCIKNLMNSITDFEDMPTLINYMGFTQSIGINIACSAVTFVKPTHVVQIKSLDDKNNFETKLKAKIIKDYCNMFVSDISNSLKYTHIEMMSMNSQKKVGLSLKPRQIREMAVVAYFSQIMSDDVNHLSSHKIPMYKIDLSSIKLSNDKGQKISPAVINAQLVAMCSEMDSDGYFEVFGHGVVREIDDSENRLVLITPEPPQVLEKVFHLVRHSVSLPPSMYMDISDVTTSIPFVMTGELDNRLDQMAKRSYLPANKTSV</sequence>
<evidence type="ECO:0000256" key="9">
    <source>
        <dbReference type="ARBA" id="ARBA00071212"/>
    </source>
</evidence>
<evidence type="ECO:0000259" key="13">
    <source>
        <dbReference type="Pfam" id="PF25467"/>
    </source>
</evidence>
<feature type="compositionally biased region" description="Basic and acidic residues" evidence="10">
    <location>
        <begin position="111"/>
        <end position="128"/>
    </location>
</feature>
<evidence type="ECO:0000256" key="8">
    <source>
        <dbReference type="ARBA" id="ARBA00023242"/>
    </source>
</evidence>
<evidence type="ECO:0000256" key="4">
    <source>
        <dbReference type="ARBA" id="ARBA00022679"/>
    </source>
</evidence>
<dbReference type="GO" id="GO:0051731">
    <property type="term" value="F:polynucleotide 5'-hydroxyl-kinase activity"/>
    <property type="evidence" value="ECO:0007669"/>
    <property type="project" value="InterPro"/>
</dbReference>
<feature type="domain" description="Clp1 P-loop" evidence="11">
    <location>
        <begin position="439"/>
        <end position="582"/>
    </location>
</feature>
<evidence type="ECO:0000313" key="15">
    <source>
        <dbReference type="Proteomes" id="UP001153709"/>
    </source>
</evidence>
<organism evidence="14 15">
    <name type="scientific">Diabrotica balteata</name>
    <name type="common">Banded cucumber beetle</name>
    <dbReference type="NCBI Taxonomy" id="107213"/>
    <lineage>
        <taxon>Eukaryota</taxon>
        <taxon>Metazoa</taxon>
        <taxon>Ecdysozoa</taxon>
        <taxon>Arthropoda</taxon>
        <taxon>Hexapoda</taxon>
        <taxon>Insecta</taxon>
        <taxon>Pterygota</taxon>
        <taxon>Neoptera</taxon>
        <taxon>Endopterygota</taxon>
        <taxon>Coleoptera</taxon>
        <taxon>Polyphaga</taxon>
        <taxon>Cucujiformia</taxon>
        <taxon>Chrysomeloidea</taxon>
        <taxon>Chrysomelidae</taxon>
        <taxon>Galerucinae</taxon>
        <taxon>Diabroticina</taxon>
        <taxon>Diabroticites</taxon>
        <taxon>Diabrotica</taxon>
    </lineage>
</organism>
<dbReference type="Pfam" id="PF25467">
    <property type="entry name" value="NOL9_C"/>
    <property type="match status" value="1"/>
</dbReference>
<keyword evidence="4" id="KW-0808">Transferase</keyword>
<keyword evidence="7" id="KW-0067">ATP-binding</keyword>
<evidence type="ECO:0000256" key="3">
    <source>
        <dbReference type="ARBA" id="ARBA00022552"/>
    </source>
</evidence>
<comment type="subcellular location">
    <subcellularLocation>
        <location evidence="1">Nucleus</location>
        <location evidence="1">Nucleolus</location>
    </subcellularLocation>
</comment>
<keyword evidence="5" id="KW-0547">Nucleotide-binding</keyword>
<evidence type="ECO:0000259" key="12">
    <source>
        <dbReference type="Pfam" id="PF24419"/>
    </source>
</evidence>
<accession>A0A9N9T234</accession>
<dbReference type="OrthoDB" id="2405412at2759"/>
<feature type="domain" description="NOL9 C-terminal" evidence="13">
    <location>
        <begin position="651"/>
        <end position="733"/>
    </location>
</feature>
<dbReference type="SUPFAM" id="SSF52540">
    <property type="entry name" value="P-loop containing nucleoside triphosphate hydrolases"/>
    <property type="match status" value="1"/>
</dbReference>
<proteinExistence type="inferred from homology"/>
<dbReference type="GO" id="GO:0000448">
    <property type="term" value="P:cleavage in ITS2 between 5.8S rRNA and LSU-rRNA of tricistronic rRNA transcript (SSU-rRNA, 5.8S rRNA, LSU-rRNA)"/>
    <property type="evidence" value="ECO:0007669"/>
    <property type="project" value="TreeGrafter"/>
</dbReference>
<evidence type="ECO:0000256" key="6">
    <source>
        <dbReference type="ARBA" id="ARBA00022777"/>
    </source>
</evidence>